<evidence type="ECO:0008006" key="4">
    <source>
        <dbReference type="Google" id="ProtNLM"/>
    </source>
</evidence>
<gene>
    <name evidence="2" type="ORF">TSUD_34260</name>
</gene>
<keyword evidence="3" id="KW-1185">Reference proteome</keyword>
<protein>
    <recommendedName>
        <fullName evidence="4">Transposase, Ptta/En/Spm, plant</fullName>
    </recommendedName>
</protein>
<dbReference type="EMBL" id="DF973940">
    <property type="protein sequence ID" value="GAU42782.1"/>
    <property type="molecule type" value="Genomic_DNA"/>
</dbReference>
<organism evidence="2 3">
    <name type="scientific">Trifolium subterraneum</name>
    <name type="common">Subterranean clover</name>
    <dbReference type="NCBI Taxonomy" id="3900"/>
    <lineage>
        <taxon>Eukaryota</taxon>
        <taxon>Viridiplantae</taxon>
        <taxon>Streptophyta</taxon>
        <taxon>Embryophyta</taxon>
        <taxon>Tracheophyta</taxon>
        <taxon>Spermatophyta</taxon>
        <taxon>Magnoliopsida</taxon>
        <taxon>eudicotyledons</taxon>
        <taxon>Gunneridae</taxon>
        <taxon>Pentapetalae</taxon>
        <taxon>rosids</taxon>
        <taxon>fabids</taxon>
        <taxon>Fabales</taxon>
        <taxon>Fabaceae</taxon>
        <taxon>Papilionoideae</taxon>
        <taxon>50 kb inversion clade</taxon>
        <taxon>NPAAA clade</taxon>
        <taxon>Hologalegina</taxon>
        <taxon>IRL clade</taxon>
        <taxon>Trifolieae</taxon>
        <taxon>Trifolium</taxon>
    </lineage>
</organism>
<dbReference type="OrthoDB" id="1435984at2759"/>
<dbReference type="InterPro" id="IPR004252">
    <property type="entry name" value="Probable_transposase_24"/>
</dbReference>
<dbReference type="Proteomes" id="UP000242715">
    <property type="component" value="Unassembled WGS sequence"/>
</dbReference>
<name>A0A2Z6P2U9_TRISU</name>
<evidence type="ECO:0000313" key="3">
    <source>
        <dbReference type="Proteomes" id="UP000242715"/>
    </source>
</evidence>
<dbReference type="AlphaFoldDB" id="A0A2Z6P2U9"/>
<evidence type="ECO:0000256" key="1">
    <source>
        <dbReference type="SAM" id="Coils"/>
    </source>
</evidence>
<reference evidence="3" key="1">
    <citation type="journal article" date="2017" name="Front. Plant Sci.">
        <title>Climate Clever Clovers: New Paradigm to Reduce the Environmental Footprint of Ruminants by Breeding Low Methanogenic Forages Utilizing Haplotype Variation.</title>
        <authorList>
            <person name="Kaur P."/>
            <person name="Appels R."/>
            <person name="Bayer P.E."/>
            <person name="Keeble-Gagnere G."/>
            <person name="Wang J."/>
            <person name="Hirakawa H."/>
            <person name="Shirasawa K."/>
            <person name="Vercoe P."/>
            <person name="Stefanova K."/>
            <person name="Durmic Z."/>
            <person name="Nichols P."/>
            <person name="Revell C."/>
            <person name="Isobe S.N."/>
            <person name="Edwards D."/>
            <person name="Erskine W."/>
        </authorList>
    </citation>
    <scope>NUCLEOTIDE SEQUENCE [LARGE SCALE GENOMIC DNA]</scope>
    <source>
        <strain evidence="3">cv. Daliak</strain>
    </source>
</reference>
<feature type="coiled-coil region" evidence="1">
    <location>
        <begin position="361"/>
        <end position="395"/>
    </location>
</feature>
<keyword evidence="1" id="KW-0175">Coiled coil</keyword>
<proteinExistence type="predicted"/>
<sequence length="396" mass="44208">MDSGSVFPVHPSYTHSIMSKDGCSVLEECIEDYDSVDDYASIQTPAFQAAQDQMARGGYSVVLVPEYESNTTWFSRGTIERKQKGQYSVKEEADDYAASCDHAAKHAHTLAVESPIDDNATTLGQLNAGKLSAGKLNCKQVAWRPEDEFELKNIFKGKGSERLSEMLTEVRNKRKCPSWIGENAWKWLHKTWNNAPYKLKSAQAKQNRASAKGGSVHTGGSISTKEHVIRMRRELGREPTFDEVFLRTHTKKKDSSWVDERAKKTYYSGRYDVFANLIIESFQEKVKDVSQVGQTSGSGIKEVDAATRLKLWAESAGGKKWGLLYGAGDMSKHYKPGVSSLTQAYSTQVATNSSVEITAQIEVVVQRANAAEEDARVAREECQRANQRTENLERQI</sequence>
<dbReference type="Pfam" id="PF03004">
    <property type="entry name" value="Transposase_24"/>
    <property type="match status" value="1"/>
</dbReference>
<evidence type="ECO:0000313" key="2">
    <source>
        <dbReference type="EMBL" id="GAU42782.1"/>
    </source>
</evidence>
<accession>A0A2Z6P2U9</accession>